<dbReference type="AlphaFoldDB" id="A0AAV9XLB6"/>
<proteinExistence type="predicted"/>
<sequence>MLFTRVFILLAAAAATALVLPLWYRLASQSTTGPQILTLSNPSSEFPDCILAGERPYHSCSRPNEEMPTSVSSASHMLVSLPEFTRIRPPEATVGSHLPGTISLPPSSPIHPKTKIPNLPAAASVIMVKGVDLNSWQSGHPKINQTDIDAIYFSDTPPGAKNNDFKKNIIRL</sequence>
<dbReference type="Proteomes" id="UP001365542">
    <property type="component" value="Unassembled WGS sequence"/>
</dbReference>
<evidence type="ECO:0000313" key="2">
    <source>
        <dbReference type="Proteomes" id="UP001365542"/>
    </source>
</evidence>
<protein>
    <submittedName>
        <fullName evidence="1">Uncharacterized protein</fullName>
    </submittedName>
</protein>
<evidence type="ECO:0000313" key="1">
    <source>
        <dbReference type="EMBL" id="KAK6542897.1"/>
    </source>
</evidence>
<organism evidence="1 2">
    <name type="scientific">Orbilia ellipsospora</name>
    <dbReference type="NCBI Taxonomy" id="2528407"/>
    <lineage>
        <taxon>Eukaryota</taxon>
        <taxon>Fungi</taxon>
        <taxon>Dikarya</taxon>
        <taxon>Ascomycota</taxon>
        <taxon>Pezizomycotina</taxon>
        <taxon>Orbiliomycetes</taxon>
        <taxon>Orbiliales</taxon>
        <taxon>Orbiliaceae</taxon>
        <taxon>Orbilia</taxon>
    </lineage>
</organism>
<comment type="caution">
    <text evidence="1">The sequence shown here is derived from an EMBL/GenBank/DDBJ whole genome shotgun (WGS) entry which is preliminary data.</text>
</comment>
<name>A0AAV9XLB6_9PEZI</name>
<dbReference type="EMBL" id="JAVHJO010000002">
    <property type="protein sequence ID" value="KAK6542897.1"/>
    <property type="molecule type" value="Genomic_DNA"/>
</dbReference>
<accession>A0AAV9XLB6</accession>
<keyword evidence="2" id="KW-1185">Reference proteome</keyword>
<reference evidence="1 2" key="1">
    <citation type="submission" date="2019-10" db="EMBL/GenBank/DDBJ databases">
        <authorList>
            <person name="Palmer J.M."/>
        </authorList>
    </citation>
    <scope>NUCLEOTIDE SEQUENCE [LARGE SCALE GENOMIC DNA]</scope>
    <source>
        <strain evidence="1 2">TWF694</strain>
    </source>
</reference>
<gene>
    <name evidence="1" type="ORF">TWF694_006836</name>
</gene>